<feature type="region of interest" description="Disordered" evidence="1">
    <location>
        <begin position="21"/>
        <end position="107"/>
    </location>
</feature>
<feature type="compositionally biased region" description="Polar residues" evidence="1">
    <location>
        <begin position="21"/>
        <end position="35"/>
    </location>
</feature>
<evidence type="ECO:0000256" key="1">
    <source>
        <dbReference type="SAM" id="MobiDB-lite"/>
    </source>
</evidence>
<dbReference type="HOGENOM" id="CLU_1660413_0_0_1"/>
<feature type="compositionally biased region" description="Basic and acidic residues" evidence="1">
    <location>
        <begin position="36"/>
        <end position="71"/>
    </location>
</feature>
<dbReference type="Proteomes" id="UP000030106">
    <property type="component" value="Unassembled WGS sequence"/>
</dbReference>
<evidence type="ECO:0000313" key="3">
    <source>
        <dbReference type="Proteomes" id="UP000030106"/>
    </source>
</evidence>
<feature type="compositionally biased region" description="Basic and acidic residues" evidence="1">
    <location>
        <begin position="80"/>
        <end position="101"/>
    </location>
</feature>
<reference evidence="2 3" key="1">
    <citation type="submission" date="2012-10" db="EMBL/GenBank/DDBJ databases">
        <title>Genome sequencing and analysis of entomopathogenic fungi Beauveria bassiana D1-5.</title>
        <authorList>
            <person name="Li Q."/>
            <person name="Wang L."/>
            <person name="Zhang Z."/>
            <person name="Wang Q."/>
            <person name="Ren J."/>
            <person name="Wang M."/>
            <person name="Xu W."/>
            <person name="Wang J."/>
            <person name="Lu Y."/>
            <person name="Du Q."/>
            <person name="Sun Z."/>
        </authorList>
    </citation>
    <scope>NUCLEOTIDE SEQUENCE [LARGE SCALE GENOMIC DNA]</scope>
    <source>
        <strain evidence="2 3">D1-5</strain>
    </source>
</reference>
<organism evidence="2 3">
    <name type="scientific">Beauveria bassiana D1-5</name>
    <dbReference type="NCBI Taxonomy" id="1245745"/>
    <lineage>
        <taxon>Eukaryota</taxon>
        <taxon>Fungi</taxon>
        <taxon>Dikarya</taxon>
        <taxon>Ascomycota</taxon>
        <taxon>Pezizomycotina</taxon>
        <taxon>Sordariomycetes</taxon>
        <taxon>Hypocreomycetidae</taxon>
        <taxon>Hypocreales</taxon>
        <taxon>Cordycipitaceae</taxon>
        <taxon>Beauveria</taxon>
    </lineage>
</organism>
<feature type="region of interest" description="Disordered" evidence="1">
    <location>
        <begin position="120"/>
        <end position="159"/>
    </location>
</feature>
<sequence>MGVWLKAKTITGIDIQISPSACRSRTKPSEVSNQRENQEPHYFDGHLPPHQEDQVQRRNDAEANQHPDCGGDRPVFGQLLDERIGNRDGINQDHHEERQEVEPGDQVADSFAVVMGHGAGDAAAARGFRRQDELTQRPVWPIGQRVGNQCREKENDGPG</sequence>
<feature type="compositionally biased region" description="Basic and acidic residues" evidence="1">
    <location>
        <begin position="150"/>
        <end position="159"/>
    </location>
</feature>
<name>A0A0A2W4Y5_BEABA</name>
<comment type="caution">
    <text evidence="2">The sequence shown here is derived from an EMBL/GenBank/DDBJ whole genome shotgun (WGS) entry which is preliminary data.</text>
</comment>
<evidence type="ECO:0000313" key="2">
    <source>
        <dbReference type="EMBL" id="KGQ13510.1"/>
    </source>
</evidence>
<gene>
    <name evidence="2" type="ORF">BBAD15_g693</name>
</gene>
<protein>
    <submittedName>
        <fullName evidence="2">Uncharacterized protein</fullName>
    </submittedName>
</protein>
<dbReference type="AlphaFoldDB" id="A0A0A2W4Y5"/>
<dbReference type="EMBL" id="ANFO01000039">
    <property type="protein sequence ID" value="KGQ13510.1"/>
    <property type="molecule type" value="Genomic_DNA"/>
</dbReference>
<accession>A0A0A2W4Y5</accession>
<proteinExistence type="predicted"/>